<organism evidence="1 2">
    <name type="scientific">Chitinophaga caseinilytica</name>
    <dbReference type="NCBI Taxonomy" id="2267521"/>
    <lineage>
        <taxon>Bacteria</taxon>
        <taxon>Pseudomonadati</taxon>
        <taxon>Bacteroidota</taxon>
        <taxon>Chitinophagia</taxon>
        <taxon>Chitinophagales</taxon>
        <taxon>Chitinophagaceae</taxon>
        <taxon>Chitinophaga</taxon>
    </lineage>
</organism>
<reference evidence="1 2" key="1">
    <citation type="submission" date="2024-03" db="EMBL/GenBank/DDBJ databases">
        <title>Chitinophaga caseinilytica sp. nov., a casein hydrolysing bacterium isolated from forest soil.</title>
        <authorList>
            <person name="Lee D.S."/>
            <person name="Han D.M."/>
            <person name="Baek J.H."/>
            <person name="Choi D.G."/>
            <person name="Jeon J.H."/>
            <person name="Jeon C.O."/>
        </authorList>
    </citation>
    <scope>NUCLEOTIDE SEQUENCE [LARGE SCALE GENOMIC DNA]</scope>
    <source>
        <strain evidence="1 2">KACC 19118</strain>
    </source>
</reference>
<evidence type="ECO:0000313" key="2">
    <source>
        <dbReference type="Proteomes" id="UP001449657"/>
    </source>
</evidence>
<protein>
    <submittedName>
        <fullName evidence="1">SusD/RagB family nutrient-binding outer membrane lipoprotein</fullName>
    </submittedName>
</protein>
<dbReference type="SUPFAM" id="SSF48452">
    <property type="entry name" value="TPR-like"/>
    <property type="match status" value="1"/>
</dbReference>
<dbReference type="Proteomes" id="UP001449657">
    <property type="component" value="Chromosome"/>
</dbReference>
<gene>
    <name evidence="1" type="ORF">WJU22_23410</name>
</gene>
<dbReference type="EMBL" id="CP150096">
    <property type="protein sequence ID" value="WZN45851.1"/>
    <property type="molecule type" value="Genomic_DNA"/>
</dbReference>
<dbReference type="Gene3D" id="1.25.40.390">
    <property type="match status" value="1"/>
</dbReference>
<keyword evidence="1" id="KW-0449">Lipoprotein</keyword>
<accession>A0ABZ2Z5A5</accession>
<sequence>MRNIQILLLSALALAGCNKFGDINVNPNLPSKASNTQLIANAQLALPLTQEVPQGEFLAQFLMETQYVNLSLYTEPSASFYTLYHDPLMNLERVLTKPEQLPDDGPMANQLAVAKVLKAYYFWHITDRWGDVPYSQALKGETDNTPEYDSQESIYTALLALLTQASGEFVAGDITNDVIYEGDIARWKKLSNSIRLLMALRMSEVNPQKARDEFGKALAAGVMEENDDNFVFHNLPEANNESFWYDQWTRQRRQWWSPSELLVNTLKAPNDPRLGIYATANADAGVYVGLPYGSLDGATLSKWSLLGTAVREQDAPVYLVTYAQVLFALAEGAKRGWIAGNDAKAKEYYDQAVTQSILQWTGSTDGAAAVIAHPSVAYDAANGLRSIATQRWVHLFMHGFEAWAEWRRTGFPALVKVEGKDVPSRQAYPADESFNNGDNYRAAITRQFAAAGDSQYGKVWWDKN</sequence>
<proteinExistence type="predicted"/>
<dbReference type="Pfam" id="PF12771">
    <property type="entry name" value="SusD-like_2"/>
    <property type="match status" value="1"/>
</dbReference>
<keyword evidence="2" id="KW-1185">Reference proteome</keyword>
<name>A0ABZ2Z5A5_9BACT</name>
<evidence type="ECO:0000313" key="1">
    <source>
        <dbReference type="EMBL" id="WZN45851.1"/>
    </source>
</evidence>
<dbReference type="InterPro" id="IPR011990">
    <property type="entry name" value="TPR-like_helical_dom_sf"/>
</dbReference>
<dbReference type="RefSeq" id="WP_341840593.1">
    <property type="nucleotide sequence ID" value="NZ_CP149792.1"/>
</dbReference>
<dbReference type="InterPro" id="IPR041662">
    <property type="entry name" value="SusD-like_2"/>
</dbReference>
<dbReference type="PROSITE" id="PS51257">
    <property type="entry name" value="PROKAR_LIPOPROTEIN"/>
    <property type="match status" value="1"/>
</dbReference>